<feature type="chain" id="PRO_5045431231" evidence="2">
    <location>
        <begin position="21"/>
        <end position="260"/>
    </location>
</feature>
<name>A0ABM0JH24_APLCA</name>
<accession>A0ABM0JH24</accession>
<evidence type="ECO:0000313" key="3">
    <source>
        <dbReference type="Proteomes" id="UP000694888"/>
    </source>
</evidence>
<dbReference type="Proteomes" id="UP000694888">
    <property type="component" value="Unplaced"/>
</dbReference>
<keyword evidence="3" id="KW-1185">Reference proteome</keyword>
<reference evidence="4" key="1">
    <citation type="submission" date="2025-08" db="UniProtKB">
        <authorList>
            <consortium name="RefSeq"/>
        </authorList>
    </citation>
    <scope>IDENTIFICATION</scope>
</reference>
<organism evidence="3 4">
    <name type="scientific">Aplysia californica</name>
    <name type="common">California sea hare</name>
    <dbReference type="NCBI Taxonomy" id="6500"/>
    <lineage>
        <taxon>Eukaryota</taxon>
        <taxon>Metazoa</taxon>
        <taxon>Spiralia</taxon>
        <taxon>Lophotrochozoa</taxon>
        <taxon>Mollusca</taxon>
        <taxon>Gastropoda</taxon>
        <taxon>Heterobranchia</taxon>
        <taxon>Euthyneura</taxon>
        <taxon>Tectipleura</taxon>
        <taxon>Aplysiida</taxon>
        <taxon>Aplysioidea</taxon>
        <taxon>Aplysiidae</taxon>
        <taxon>Aplysia</taxon>
    </lineage>
</organism>
<keyword evidence="2" id="KW-0732">Signal</keyword>
<feature type="transmembrane region" description="Helical" evidence="1">
    <location>
        <begin position="225"/>
        <end position="251"/>
    </location>
</feature>
<dbReference type="RefSeq" id="XP_005093513.2">
    <property type="nucleotide sequence ID" value="XM_005093456.3"/>
</dbReference>
<keyword evidence="1" id="KW-0812">Transmembrane</keyword>
<sequence length="260" mass="29159">MSVATAMLIVSALLHSFCLTQPNLVYTLNFMAELPVASTEIESSGSCDEDINVSERLPYVDQPATYFGLWKVCTTILHSRNGRRRVKCHRFSDNYAADDTGKNNSMSQLFSTKDSEILYCCQLIYIASLVFTLQTLVFSSHLDKELKRVSCLFTTLRFRYTVVIGCAVSGVTMLSGQIMFLSLKLSDIVQDQSSALALSLLSPARSVLNNSYVRNYLLGSVSDRCYVMGHFFWVDVFATCLIFISGLYTWYTKTDTETVS</sequence>
<proteinExistence type="predicted"/>
<feature type="transmembrane region" description="Helical" evidence="1">
    <location>
        <begin position="160"/>
        <end position="183"/>
    </location>
</feature>
<feature type="signal peptide" evidence="2">
    <location>
        <begin position="1"/>
        <end position="20"/>
    </location>
</feature>
<evidence type="ECO:0000256" key="1">
    <source>
        <dbReference type="SAM" id="Phobius"/>
    </source>
</evidence>
<dbReference type="GeneID" id="101863417"/>
<keyword evidence="1" id="KW-0472">Membrane</keyword>
<protein>
    <submittedName>
        <fullName evidence="4">Uncharacterized protein LOC101863417</fullName>
    </submittedName>
</protein>
<feature type="transmembrane region" description="Helical" evidence="1">
    <location>
        <begin position="116"/>
        <end position="139"/>
    </location>
</feature>
<gene>
    <name evidence="4" type="primary">LOC101863417</name>
</gene>
<evidence type="ECO:0000256" key="2">
    <source>
        <dbReference type="SAM" id="SignalP"/>
    </source>
</evidence>
<evidence type="ECO:0000313" key="4">
    <source>
        <dbReference type="RefSeq" id="XP_005093513.2"/>
    </source>
</evidence>
<keyword evidence="1" id="KW-1133">Transmembrane helix</keyword>